<dbReference type="EMBL" id="JXTI01000172">
    <property type="protein sequence ID" value="KWX11585.1"/>
    <property type="molecule type" value="Genomic_DNA"/>
</dbReference>
<name>A0A132NNB5_GIAIN</name>
<reference evidence="1 2" key="1">
    <citation type="journal article" date="2015" name="Mol. Biochem. Parasitol.">
        <title>Identification of polymorphic genes for use in assemblage B genotyping assays through comparative genomics of multiple assemblage B Giardia duodenalis isolates.</title>
        <authorList>
            <person name="Wielinga C."/>
            <person name="Thompson R.C."/>
            <person name="Monis P."/>
            <person name="Ryan U."/>
        </authorList>
    </citation>
    <scope>NUCLEOTIDE SEQUENCE [LARGE SCALE GENOMIC DNA]</scope>
    <source>
        <strain evidence="1 2">BAH15c1</strain>
    </source>
</reference>
<dbReference type="VEuPathDB" id="GiardiaDB:QR46_4453"/>
<evidence type="ECO:0000313" key="2">
    <source>
        <dbReference type="Proteomes" id="UP000070089"/>
    </source>
</evidence>
<dbReference type="Proteomes" id="UP000070089">
    <property type="component" value="Unassembled WGS sequence"/>
</dbReference>
<dbReference type="AlphaFoldDB" id="A0A132NNB5"/>
<comment type="caution">
    <text evidence="1">The sequence shown here is derived from an EMBL/GenBank/DDBJ whole genome shotgun (WGS) entry which is preliminary data.</text>
</comment>
<gene>
    <name evidence="1" type="ORF">QR46_4453</name>
</gene>
<evidence type="ECO:0000313" key="1">
    <source>
        <dbReference type="EMBL" id="KWX11585.1"/>
    </source>
</evidence>
<proteinExistence type="predicted"/>
<organism evidence="1 2">
    <name type="scientific">Giardia duodenalis assemblage B</name>
    <dbReference type="NCBI Taxonomy" id="1394984"/>
    <lineage>
        <taxon>Eukaryota</taxon>
        <taxon>Metamonada</taxon>
        <taxon>Diplomonadida</taxon>
        <taxon>Hexamitidae</taxon>
        <taxon>Giardiinae</taxon>
        <taxon>Giardia</taxon>
    </lineage>
</organism>
<accession>A0A132NNB5</accession>
<protein>
    <submittedName>
        <fullName evidence="1">Protein phosphatase type 2A phosphotyrosyl phosphatase activator</fullName>
    </submittedName>
</protein>
<sequence length="74" mass="8006">MQKKSLLAADRISIVSLAVVVRLQAGAFVTLHVESIKIKIDDAPGQIEEGCQMAHQENASCALHSAAFTTYCYN</sequence>